<keyword evidence="2" id="KW-1185">Reference proteome</keyword>
<accession>A0ABX0XXD5</accession>
<dbReference type="GO" id="GO:0032259">
    <property type="term" value="P:methylation"/>
    <property type="evidence" value="ECO:0007669"/>
    <property type="project" value="UniProtKB-KW"/>
</dbReference>
<name>A0ABX0XXD5_9ACTN</name>
<evidence type="ECO:0000313" key="2">
    <source>
        <dbReference type="Proteomes" id="UP000722989"/>
    </source>
</evidence>
<evidence type="ECO:0000313" key="1">
    <source>
        <dbReference type="EMBL" id="NJC70709.1"/>
    </source>
</evidence>
<dbReference type="CDD" id="cd02440">
    <property type="entry name" value="AdoMet_MTases"/>
    <property type="match status" value="1"/>
</dbReference>
<dbReference type="GO" id="GO:0008168">
    <property type="term" value="F:methyltransferase activity"/>
    <property type="evidence" value="ECO:0007669"/>
    <property type="project" value="UniProtKB-KW"/>
</dbReference>
<reference evidence="1 2" key="1">
    <citation type="submission" date="2020-03" db="EMBL/GenBank/DDBJ databases">
        <title>WGS of the type strain of Planosporangium spp.</title>
        <authorList>
            <person name="Thawai C."/>
        </authorList>
    </citation>
    <scope>NUCLEOTIDE SEQUENCE [LARGE SCALE GENOMIC DNA]</scope>
    <source>
        <strain evidence="1 2">TBRC 5610</strain>
    </source>
</reference>
<gene>
    <name evidence="1" type="ORF">HC031_13435</name>
</gene>
<dbReference type="SUPFAM" id="SSF53335">
    <property type="entry name" value="S-adenosyl-L-methionine-dependent methyltransferases"/>
    <property type="match status" value="1"/>
</dbReference>
<dbReference type="Proteomes" id="UP000722989">
    <property type="component" value="Unassembled WGS sequence"/>
</dbReference>
<dbReference type="PANTHER" id="PTHR43861">
    <property type="entry name" value="TRANS-ACONITATE 2-METHYLTRANSFERASE-RELATED"/>
    <property type="match status" value="1"/>
</dbReference>
<organism evidence="1 2">
    <name type="scientific">Planosporangium thailandense</name>
    <dbReference type="NCBI Taxonomy" id="765197"/>
    <lineage>
        <taxon>Bacteria</taxon>
        <taxon>Bacillati</taxon>
        <taxon>Actinomycetota</taxon>
        <taxon>Actinomycetes</taxon>
        <taxon>Micromonosporales</taxon>
        <taxon>Micromonosporaceae</taxon>
        <taxon>Planosporangium</taxon>
    </lineage>
</organism>
<sequence>MHSKDSPGERDRLDAIQRNVDGFTMKIIEELGVEPSSHCLELGAGAGSIAYWLADRCADGRVVAVDIDTRYLDPHRARNLEIQQADITADTYDPGRFDLIHARYLLCHLPERDAVVARAATWLKPGGWLVLEEPYHLPADTSPFPLVRHLMAAYQQKYASHGADLTWARSIPAALARNGLTEVSFTGNLGCMGCLGRDRWAPLIKQAGPSLVADNLVTEAELAQFFTLLEDPEFVDIPQVTISGWGRRPT</sequence>
<dbReference type="EMBL" id="JAATVY010000007">
    <property type="protein sequence ID" value="NJC70709.1"/>
    <property type="molecule type" value="Genomic_DNA"/>
</dbReference>
<keyword evidence="1" id="KW-0808">Transferase</keyword>
<dbReference type="Pfam" id="PF13489">
    <property type="entry name" value="Methyltransf_23"/>
    <property type="match status" value="1"/>
</dbReference>
<proteinExistence type="predicted"/>
<comment type="caution">
    <text evidence="1">The sequence shown here is derived from an EMBL/GenBank/DDBJ whole genome shotgun (WGS) entry which is preliminary data.</text>
</comment>
<dbReference type="InterPro" id="IPR029063">
    <property type="entry name" value="SAM-dependent_MTases_sf"/>
</dbReference>
<keyword evidence="1" id="KW-0489">Methyltransferase</keyword>
<dbReference type="Gene3D" id="3.40.50.150">
    <property type="entry name" value="Vaccinia Virus protein VP39"/>
    <property type="match status" value="1"/>
</dbReference>
<protein>
    <submittedName>
        <fullName evidence="1">Class I SAM-dependent methyltransferase</fullName>
    </submittedName>
</protein>